<feature type="domain" description="SAP" evidence="2">
    <location>
        <begin position="8"/>
        <end position="42"/>
    </location>
</feature>
<feature type="compositionally biased region" description="Basic and acidic residues" evidence="1">
    <location>
        <begin position="182"/>
        <end position="217"/>
    </location>
</feature>
<dbReference type="Pfam" id="PF02037">
    <property type="entry name" value="SAP"/>
    <property type="match status" value="1"/>
</dbReference>
<protein>
    <recommendedName>
        <fullName evidence="2">SAP domain-containing protein</fullName>
    </recommendedName>
</protein>
<keyword evidence="4" id="KW-1185">Reference proteome</keyword>
<accession>Q5KEC6</accession>
<feature type="compositionally biased region" description="Low complexity" evidence="1">
    <location>
        <begin position="73"/>
        <end position="83"/>
    </location>
</feature>
<name>Q5KEC6_CRYD1</name>
<dbReference type="KEGG" id="cne:CNG00980"/>
<dbReference type="PANTHER" id="PTHR47031:SF3">
    <property type="entry name" value="SAP DOMAIN-CONTAINING PROTEIN"/>
    <property type="match status" value="1"/>
</dbReference>
<dbReference type="PANTHER" id="PTHR47031">
    <property type="entry name" value="SAP DNA-BINDING DOMAIN-CONTAINING PROTEIN"/>
    <property type="match status" value="1"/>
</dbReference>
<dbReference type="PROSITE" id="PS50800">
    <property type="entry name" value="SAP"/>
    <property type="match status" value="1"/>
</dbReference>
<dbReference type="InterPro" id="IPR003034">
    <property type="entry name" value="SAP_dom"/>
</dbReference>
<feature type="region of interest" description="Disordered" evidence="1">
    <location>
        <begin position="492"/>
        <end position="524"/>
    </location>
</feature>
<dbReference type="EMBL" id="AE017347">
    <property type="protein sequence ID" value="AAW44536.1"/>
    <property type="molecule type" value="Genomic_DNA"/>
</dbReference>
<dbReference type="AlphaFoldDB" id="Q5KEC6"/>
<dbReference type="PaxDb" id="214684-Q5KEC6"/>
<dbReference type="Gene3D" id="1.10.720.30">
    <property type="entry name" value="SAP domain"/>
    <property type="match status" value="1"/>
</dbReference>
<organism evidence="3 4">
    <name type="scientific">Cryptococcus deneoformans (strain JEC21 / ATCC MYA-565)</name>
    <name type="common">Cryptococcus neoformans var. neoformans serotype D</name>
    <dbReference type="NCBI Taxonomy" id="214684"/>
    <lineage>
        <taxon>Eukaryota</taxon>
        <taxon>Fungi</taxon>
        <taxon>Dikarya</taxon>
        <taxon>Basidiomycota</taxon>
        <taxon>Agaricomycotina</taxon>
        <taxon>Tremellomycetes</taxon>
        <taxon>Tremellales</taxon>
        <taxon>Cryptococcaceae</taxon>
        <taxon>Cryptococcus</taxon>
        <taxon>Cryptococcus neoformans species complex</taxon>
    </lineage>
</organism>
<dbReference type="SMART" id="SM00513">
    <property type="entry name" value="SAP"/>
    <property type="match status" value="1"/>
</dbReference>
<evidence type="ECO:0000313" key="4">
    <source>
        <dbReference type="Proteomes" id="UP000002149"/>
    </source>
</evidence>
<dbReference type="CDD" id="cd12432">
    <property type="entry name" value="RRM_ACINU"/>
    <property type="match status" value="1"/>
</dbReference>
<feature type="compositionally biased region" description="Low complexity" evidence="1">
    <location>
        <begin position="447"/>
        <end position="456"/>
    </location>
</feature>
<dbReference type="InterPro" id="IPR034257">
    <property type="entry name" value="Acinus_RRM"/>
</dbReference>
<feature type="compositionally biased region" description="Basic and acidic residues" evidence="1">
    <location>
        <begin position="147"/>
        <end position="163"/>
    </location>
</feature>
<dbReference type="STRING" id="214684.Q5KEC6"/>
<evidence type="ECO:0000256" key="1">
    <source>
        <dbReference type="SAM" id="MobiDB-lite"/>
    </source>
</evidence>
<feature type="region of interest" description="Disordered" evidence="1">
    <location>
        <begin position="435"/>
        <end position="463"/>
    </location>
</feature>
<evidence type="ECO:0000313" key="3">
    <source>
        <dbReference type="EMBL" id="AAW44536.1"/>
    </source>
</evidence>
<proteinExistence type="predicted"/>
<dbReference type="SUPFAM" id="SSF68906">
    <property type="entry name" value="SAP domain"/>
    <property type="match status" value="1"/>
</dbReference>
<dbReference type="RefSeq" id="XP_571843.1">
    <property type="nucleotide sequence ID" value="XM_571843.2"/>
</dbReference>
<dbReference type="eggNOG" id="ENOG502SCI5">
    <property type="taxonomic scope" value="Eukaryota"/>
</dbReference>
<feature type="compositionally biased region" description="Basic and acidic residues" evidence="1">
    <location>
        <begin position="126"/>
        <end position="138"/>
    </location>
</feature>
<feature type="compositionally biased region" description="Basic and acidic residues" evidence="1">
    <location>
        <begin position="500"/>
        <end position="512"/>
    </location>
</feature>
<dbReference type="OrthoDB" id="5348404at2759"/>
<sequence length="557" mass="58871">MSDTEINVKTLKVAELKEELSKRGLDTKGLKKDLAERLQGALDAEANPPSSEHATAQAEEVPGSRPSTPPVPTVAAPDVVAEPSTSRPQTPPLAQDPSTPLAPSTPPLPTSDKGVGSVMVDGYPEALEKQATEVKDDADMVETQPKALDEEVAKEVSKEEGKDALPLTPTPPPRSLSPLPVGEEKNEEQKEEKAERKFDAQSETKPEPSAPVEKDANVQEDLQIVPPSPQSPADKKRPLSPSPAPAPPAKKSRTTDGAAIAFSHAIHPPTSTLFISNLKRPFMHSALHEYLFSTAPESSPPTLPPARAPFASDEYPGLWLSGVKDHAFAVYPSVEEALAAAQRIDNVQWPEDTGSALTIEFIADDKLLALVQEEEHAWTNGRQKLNLKVIKRDDGEFEFTHEGVGGLGRAPMRGGGPLRGAGMRGGMQGGYPPHHPGGGFGRPQGPPGQFGAVPAGGPRGPPRPVPLTGVNAIGVAGGRGGSAIGVRGRGGFGGGPGGHGRMDGPPPHEHGHGHGHAMQQRDPVKEELKMRPTRFRPRLFWKKGPGAVEGLARDGGR</sequence>
<dbReference type="VEuPathDB" id="FungiDB:CNG00980"/>
<dbReference type="GeneID" id="3258827"/>
<dbReference type="InParanoid" id="Q5KEC6"/>
<reference evidence="3 4" key="1">
    <citation type="journal article" date="2005" name="Science">
        <title>The genome of the basidiomycetous yeast and human pathogen Cryptococcus neoformans.</title>
        <authorList>
            <person name="Loftus B.J."/>
            <person name="Fung E."/>
            <person name="Roncaglia P."/>
            <person name="Rowley D."/>
            <person name="Amedeo P."/>
            <person name="Bruno D."/>
            <person name="Vamathevan J."/>
            <person name="Miranda M."/>
            <person name="Anderson I.J."/>
            <person name="Fraser J.A."/>
            <person name="Allen J.E."/>
            <person name="Bosdet I.E."/>
            <person name="Brent M.R."/>
            <person name="Chiu R."/>
            <person name="Doering T.L."/>
            <person name="Donlin M.J."/>
            <person name="D'Souza C.A."/>
            <person name="Fox D.S."/>
            <person name="Grinberg V."/>
            <person name="Fu J."/>
            <person name="Fukushima M."/>
            <person name="Haas B.J."/>
            <person name="Huang J.C."/>
            <person name="Janbon G."/>
            <person name="Jones S.J."/>
            <person name="Koo H.L."/>
            <person name="Krzywinski M.I."/>
            <person name="Kwon-Chung J.K."/>
            <person name="Lengeler K.B."/>
            <person name="Maiti R."/>
            <person name="Marra M.A."/>
            <person name="Marra R.E."/>
            <person name="Mathewson C.A."/>
            <person name="Mitchell T.G."/>
            <person name="Pertea M."/>
            <person name="Riggs F.R."/>
            <person name="Salzberg S.L."/>
            <person name="Schein J.E."/>
            <person name="Shvartsbeyn A."/>
            <person name="Shin H."/>
            <person name="Shumway M."/>
            <person name="Specht C.A."/>
            <person name="Suh B.B."/>
            <person name="Tenney A."/>
            <person name="Utterback T.R."/>
            <person name="Wickes B.L."/>
            <person name="Wortman J.R."/>
            <person name="Wye N.H."/>
            <person name="Kronstad J.W."/>
            <person name="Lodge J.K."/>
            <person name="Heitman J."/>
            <person name="Davis R.W."/>
            <person name="Fraser C.M."/>
            <person name="Hyman R.W."/>
        </authorList>
    </citation>
    <scope>NUCLEOTIDE SEQUENCE [LARGE SCALE GENOMIC DNA]</scope>
    <source>
        <strain evidence="4">JEC21 / ATCC MYA-565</strain>
    </source>
</reference>
<dbReference type="InterPro" id="IPR036361">
    <property type="entry name" value="SAP_dom_sf"/>
</dbReference>
<evidence type="ECO:0000259" key="2">
    <source>
        <dbReference type="PROSITE" id="PS50800"/>
    </source>
</evidence>
<feature type="region of interest" description="Disordered" evidence="1">
    <location>
        <begin position="38"/>
        <end position="255"/>
    </location>
</feature>
<gene>
    <name evidence="3" type="ordered locus">CNG00980</name>
</gene>
<dbReference type="HOGENOM" id="CLU_492581_0_0_1"/>
<dbReference type="OMA" id="AMAMDSI"/>
<dbReference type="Proteomes" id="UP000002149">
    <property type="component" value="Chromosome 7"/>
</dbReference>